<accession>A0A845VER2</accession>
<dbReference type="PANTHER" id="PTHR10361:SF24">
    <property type="entry name" value="P3 PROTEIN"/>
    <property type="match status" value="1"/>
</dbReference>
<dbReference type="InterPro" id="IPR002657">
    <property type="entry name" value="BilAc:Na_symport/Acr3"/>
</dbReference>
<dbReference type="RefSeq" id="WP_164211118.1">
    <property type="nucleotide sequence ID" value="NZ_JAAGSC010000040.1"/>
</dbReference>
<evidence type="ECO:0000256" key="5">
    <source>
        <dbReference type="SAM" id="Phobius"/>
    </source>
</evidence>
<comment type="subcellular location">
    <subcellularLocation>
        <location evidence="1">Membrane</location>
        <topology evidence="1">Multi-pass membrane protein</topology>
    </subcellularLocation>
</comment>
<dbReference type="InterPro" id="IPR004710">
    <property type="entry name" value="Bilac:Na_transpt"/>
</dbReference>
<feature type="transmembrane region" description="Helical" evidence="5">
    <location>
        <begin position="134"/>
        <end position="152"/>
    </location>
</feature>
<comment type="caution">
    <text evidence="6">The sequence shown here is derived from an EMBL/GenBank/DDBJ whole genome shotgun (WGS) entry which is preliminary data.</text>
</comment>
<organism evidence="6 7">
    <name type="scientific">Wenzhouxiangella limi</name>
    <dbReference type="NCBI Taxonomy" id="2707351"/>
    <lineage>
        <taxon>Bacteria</taxon>
        <taxon>Pseudomonadati</taxon>
        <taxon>Pseudomonadota</taxon>
        <taxon>Gammaproteobacteria</taxon>
        <taxon>Chromatiales</taxon>
        <taxon>Wenzhouxiangellaceae</taxon>
        <taxon>Wenzhouxiangella</taxon>
    </lineage>
</organism>
<evidence type="ECO:0000256" key="3">
    <source>
        <dbReference type="ARBA" id="ARBA00022989"/>
    </source>
</evidence>
<feature type="transmembrane region" description="Helical" evidence="5">
    <location>
        <begin position="6"/>
        <end position="23"/>
    </location>
</feature>
<feature type="transmembrane region" description="Helical" evidence="5">
    <location>
        <begin position="226"/>
        <end position="249"/>
    </location>
</feature>
<evidence type="ECO:0000313" key="6">
    <source>
        <dbReference type="EMBL" id="NDY95729.1"/>
    </source>
</evidence>
<gene>
    <name evidence="6" type="ORF">G3I74_08320</name>
</gene>
<keyword evidence="4 5" id="KW-0472">Membrane</keyword>
<dbReference type="Gene3D" id="1.20.1530.20">
    <property type="match status" value="1"/>
</dbReference>
<evidence type="ECO:0000256" key="4">
    <source>
        <dbReference type="ARBA" id="ARBA00023136"/>
    </source>
</evidence>
<feature type="transmembrane region" description="Helical" evidence="5">
    <location>
        <begin position="35"/>
        <end position="58"/>
    </location>
</feature>
<dbReference type="Proteomes" id="UP000484885">
    <property type="component" value="Unassembled WGS sequence"/>
</dbReference>
<dbReference type="EMBL" id="JAAGSC010000040">
    <property type="protein sequence ID" value="NDY95729.1"/>
    <property type="molecule type" value="Genomic_DNA"/>
</dbReference>
<dbReference type="InterPro" id="IPR038770">
    <property type="entry name" value="Na+/solute_symporter_sf"/>
</dbReference>
<feature type="transmembrane region" description="Helical" evidence="5">
    <location>
        <begin position="255"/>
        <end position="276"/>
    </location>
</feature>
<feature type="transmembrane region" description="Helical" evidence="5">
    <location>
        <begin position="93"/>
        <end position="114"/>
    </location>
</feature>
<evidence type="ECO:0000256" key="2">
    <source>
        <dbReference type="ARBA" id="ARBA00022692"/>
    </source>
</evidence>
<proteinExistence type="predicted"/>
<protein>
    <submittedName>
        <fullName evidence="6">Bile acid:sodium symporter family protein</fullName>
    </submittedName>
</protein>
<evidence type="ECO:0000313" key="7">
    <source>
        <dbReference type="Proteomes" id="UP000484885"/>
    </source>
</evidence>
<dbReference type="AlphaFoldDB" id="A0A845VER2"/>
<feature type="transmembrane region" description="Helical" evidence="5">
    <location>
        <begin position="173"/>
        <end position="191"/>
    </location>
</feature>
<feature type="transmembrane region" description="Helical" evidence="5">
    <location>
        <begin position="197"/>
        <end position="214"/>
    </location>
</feature>
<dbReference type="GO" id="GO:0016020">
    <property type="term" value="C:membrane"/>
    <property type="evidence" value="ECO:0007669"/>
    <property type="project" value="UniProtKB-SubCell"/>
</dbReference>
<name>A0A845VER2_9GAMM</name>
<sequence>MNNLLLPLGLAFIMFAVGLGLRIREFMEVFRAPRGLLAALGNQILLLPLIAAALVALYKGRPEFAFGIMILAACPGGPTSNLLTVLAGGNAALSVSATALASVAGMITVPLILWASQAWLLGETTLVTVPPQQILLSVFLVTGLPLMAGMLLNHVQPDLSDRVRIPARRLATAAFAFIVVGAFVSQGSVMLEHALDLGPYVLALNLGTMALGLLTARLMRLNFADLVAVSMEGGLQNAALAIFIAVSLFGVPAMLVPAIMYALMMNITALGLIAWARSRASSTAVMSS</sequence>
<evidence type="ECO:0000256" key="1">
    <source>
        <dbReference type="ARBA" id="ARBA00004141"/>
    </source>
</evidence>
<feature type="transmembrane region" description="Helical" evidence="5">
    <location>
        <begin position="64"/>
        <end position="86"/>
    </location>
</feature>
<dbReference type="Pfam" id="PF01758">
    <property type="entry name" value="SBF"/>
    <property type="match status" value="1"/>
</dbReference>
<dbReference type="PANTHER" id="PTHR10361">
    <property type="entry name" value="SODIUM-BILE ACID COTRANSPORTER"/>
    <property type="match status" value="1"/>
</dbReference>
<reference evidence="6 7" key="1">
    <citation type="submission" date="2020-02" db="EMBL/GenBank/DDBJ databases">
        <authorList>
            <person name="Zhang X.-Y."/>
        </authorList>
    </citation>
    <scope>NUCLEOTIDE SEQUENCE [LARGE SCALE GENOMIC DNA]</scope>
    <source>
        <strain evidence="6 7">C33</strain>
    </source>
</reference>
<keyword evidence="2 5" id="KW-0812">Transmembrane</keyword>
<keyword evidence="7" id="KW-1185">Reference proteome</keyword>
<keyword evidence="3 5" id="KW-1133">Transmembrane helix</keyword>